<feature type="coiled-coil region" evidence="1">
    <location>
        <begin position="263"/>
        <end position="304"/>
    </location>
</feature>
<evidence type="ECO:0000256" key="2">
    <source>
        <dbReference type="SAM" id="MobiDB-lite"/>
    </source>
</evidence>
<evidence type="ECO:0000313" key="3">
    <source>
        <dbReference type="EMBL" id="KAK6124461.1"/>
    </source>
</evidence>
<dbReference type="EMBL" id="JABTTQ020002400">
    <property type="protein sequence ID" value="KAK6124461.1"/>
    <property type="molecule type" value="Genomic_DNA"/>
</dbReference>
<dbReference type="PANTHER" id="PTHR31071">
    <property type="entry name" value="GB|AAF24581.1"/>
    <property type="match status" value="1"/>
</dbReference>
<gene>
    <name evidence="3" type="ORF">DH2020_041791</name>
</gene>
<protein>
    <submittedName>
        <fullName evidence="3">Uncharacterized protein</fullName>
    </submittedName>
</protein>
<evidence type="ECO:0000313" key="4">
    <source>
        <dbReference type="Proteomes" id="UP001318860"/>
    </source>
</evidence>
<proteinExistence type="predicted"/>
<keyword evidence="1" id="KW-0175">Coiled coil</keyword>
<dbReference type="InterPro" id="IPR043424">
    <property type="entry name" value="BLT-like"/>
</dbReference>
<evidence type="ECO:0000256" key="1">
    <source>
        <dbReference type="SAM" id="Coils"/>
    </source>
</evidence>
<keyword evidence="4" id="KW-1185">Reference proteome</keyword>
<comment type="caution">
    <text evidence="3">The sequence shown here is derived from an EMBL/GenBank/DDBJ whole genome shotgun (WGS) entry which is preliminary data.</text>
</comment>
<dbReference type="Proteomes" id="UP001318860">
    <property type="component" value="Unassembled WGS sequence"/>
</dbReference>
<reference evidence="3 4" key="1">
    <citation type="journal article" date="2021" name="Comput. Struct. Biotechnol. J.">
        <title>De novo genome assembly of the potent medicinal plant Rehmannia glutinosa using nanopore technology.</title>
        <authorList>
            <person name="Ma L."/>
            <person name="Dong C."/>
            <person name="Song C."/>
            <person name="Wang X."/>
            <person name="Zheng X."/>
            <person name="Niu Y."/>
            <person name="Chen S."/>
            <person name="Feng W."/>
        </authorList>
    </citation>
    <scope>NUCLEOTIDE SEQUENCE [LARGE SCALE GENOMIC DNA]</scope>
    <source>
        <strain evidence="3">DH-2019</strain>
    </source>
</reference>
<organism evidence="3 4">
    <name type="scientific">Rehmannia glutinosa</name>
    <name type="common">Chinese foxglove</name>
    <dbReference type="NCBI Taxonomy" id="99300"/>
    <lineage>
        <taxon>Eukaryota</taxon>
        <taxon>Viridiplantae</taxon>
        <taxon>Streptophyta</taxon>
        <taxon>Embryophyta</taxon>
        <taxon>Tracheophyta</taxon>
        <taxon>Spermatophyta</taxon>
        <taxon>Magnoliopsida</taxon>
        <taxon>eudicotyledons</taxon>
        <taxon>Gunneridae</taxon>
        <taxon>Pentapetalae</taxon>
        <taxon>asterids</taxon>
        <taxon>lamiids</taxon>
        <taxon>Lamiales</taxon>
        <taxon>Orobanchaceae</taxon>
        <taxon>Rehmannieae</taxon>
        <taxon>Rehmannia</taxon>
    </lineage>
</organism>
<name>A0ABR0UPS7_REHGL</name>
<feature type="region of interest" description="Disordered" evidence="2">
    <location>
        <begin position="463"/>
        <end position="485"/>
    </location>
</feature>
<dbReference type="PANTHER" id="PTHR31071:SF2">
    <property type="entry name" value="ACTIN CYTOSKELETON-REGULATORY COMPLEX PAN-LIKE PROTEIN"/>
    <property type="match status" value="1"/>
</dbReference>
<feature type="compositionally biased region" description="Polar residues" evidence="2">
    <location>
        <begin position="463"/>
        <end position="482"/>
    </location>
</feature>
<sequence length="567" mass="65082">MAKNNRDHLEIKCNFYAKEMQISHKMSMLRVIGRSARRWKRIGERRRCGGIELAATPFMEWKLRRRDSADRSRGHRGGAVAAVSARKLAASLWQLAVTTNGGGSVRWRSGLFDRLGFEFCSSFPNPKFATEGVTKWDYHNSKAWDDIGYFQSNFKLTSIASTRQAELFKAKKRVNELKSERGWLRTKIKYCMKKLEEERGSWMRTEHHKICSIVKNLEDGVKRELKDRKKMDILNSKLLRDIAEAKLLARKFMHSHGKEKKARELFENMCSELAKEIEGYKAEIGALKSQRQKIQEEVEKERRMMQMSEVWREEQAQKKLVDAKLILENKFAEMNNLISDLKAFLSKSDSTTENVMSKAKVLRQSFDPVSIEGIKEFSCVVPKSDDIFTIEEDMCYNKSVCSNGSGMETVTEAEINSSRNLGENEFSVNKIRRSKCKSNRDTEQKFQKSESCEISSVSLNQSKKKGSSASKLQRTLPSNNKGTFKKILVDGNGRLSNRSRPSIVSLASSPKQVEVKIQRNPHVVRAMKGHIEWPRGIQRHGLAAANLLEDKLESQKTLLRSVLKQRR</sequence>
<accession>A0ABR0UPS7</accession>